<evidence type="ECO:0000256" key="1">
    <source>
        <dbReference type="ARBA" id="ARBA00022679"/>
    </source>
</evidence>
<dbReference type="InterPro" id="IPR029063">
    <property type="entry name" value="SAM-dependent_MTases_sf"/>
</dbReference>
<sequence length="270" mass="28697">MTDPHVIAFYDRHPISADQILAKVGGAPSGAADLWPHDQDHYGGLEANAALAQRAAIGPGTRVLDLCAGLCGPARHNAATLGCSVVALELNAQRASGARRLNALVGFDRRIAVVQGDATRPPFGDGAFDVVWSQEAFLHIADKTGLLAGARRVLKPGGRLAFTDWTAGPALTDADRRLMDEGIAAKAIHSPAEYEGLLTGAGFAEIRREDLSAAWRSILQARLEMYRHLRDEAQRATGADPHADYVRFYERFVALVAGGALGGARFVAVA</sequence>
<dbReference type="EMBL" id="VDUZ01000011">
    <property type="protein sequence ID" value="TXL76431.1"/>
    <property type="molecule type" value="Genomic_DNA"/>
</dbReference>
<evidence type="ECO:0000313" key="3">
    <source>
        <dbReference type="EMBL" id="TXL76431.1"/>
    </source>
</evidence>
<dbReference type="SUPFAM" id="SSF53335">
    <property type="entry name" value="S-adenosyl-L-methionine-dependent methyltransferases"/>
    <property type="match status" value="1"/>
</dbReference>
<gene>
    <name evidence="3" type="ORF">FHP25_12355</name>
</gene>
<dbReference type="CDD" id="cd02440">
    <property type="entry name" value="AdoMet_MTases"/>
    <property type="match status" value="1"/>
</dbReference>
<dbReference type="Gene3D" id="3.40.50.150">
    <property type="entry name" value="Vaccinia Virus protein VP39"/>
    <property type="match status" value="1"/>
</dbReference>
<organism evidence="3 4">
    <name type="scientific">Vineibacter terrae</name>
    <dbReference type="NCBI Taxonomy" id="2586908"/>
    <lineage>
        <taxon>Bacteria</taxon>
        <taxon>Pseudomonadati</taxon>
        <taxon>Pseudomonadota</taxon>
        <taxon>Alphaproteobacteria</taxon>
        <taxon>Hyphomicrobiales</taxon>
        <taxon>Vineibacter</taxon>
    </lineage>
</organism>
<dbReference type="InterPro" id="IPR013216">
    <property type="entry name" value="Methyltransf_11"/>
</dbReference>
<dbReference type="AlphaFoldDB" id="A0A5C8PP14"/>
<evidence type="ECO:0000313" key="4">
    <source>
        <dbReference type="Proteomes" id="UP000321638"/>
    </source>
</evidence>
<dbReference type="PANTHER" id="PTHR44068">
    <property type="entry name" value="ZGC:194242"/>
    <property type="match status" value="1"/>
</dbReference>
<feature type="domain" description="Methyltransferase type 11" evidence="2">
    <location>
        <begin position="65"/>
        <end position="162"/>
    </location>
</feature>
<comment type="caution">
    <text evidence="3">The sequence shown here is derived from an EMBL/GenBank/DDBJ whole genome shotgun (WGS) entry which is preliminary data.</text>
</comment>
<dbReference type="Pfam" id="PF08241">
    <property type="entry name" value="Methyltransf_11"/>
    <property type="match status" value="1"/>
</dbReference>
<proteinExistence type="predicted"/>
<evidence type="ECO:0000259" key="2">
    <source>
        <dbReference type="Pfam" id="PF08241"/>
    </source>
</evidence>
<dbReference type="GO" id="GO:0032259">
    <property type="term" value="P:methylation"/>
    <property type="evidence" value="ECO:0007669"/>
    <property type="project" value="UniProtKB-KW"/>
</dbReference>
<keyword evidence="1 3" id="KW-0808">Transferase</keyword>
<dbReference type="OrthoDB" id="7856199at2"/>
<keyword evidence="4" id="KW-1185">Reference proteome</keyword>
<reference evidence="3 4" key="1">
    <citation type="submission" date="2019-06" db="EMBL/GenBank/DDBJ databases">
        <title>New taxonomy in bacterial strain CC-CFT640, isolated from vineyard.</title>
        <authorList>
            <person name="Lin S.-Y."/>
            <person name="Tsai C.-F."/>
            <person name="Young C.-C."/>
        </authorList>
    </citation>
    <scope>NUCLEOTIDE SEQUENCE [LARGE SCALE GENOMIC DNA]</scope>
    <source>
        <strain evidence="3 4">CC-CFT640</strain>
    </source>
</reference>
<dbReference type="PANTHER" id="PTHR44068:SF11">
    <property type="entry name" value="GERANYL DIPHOSPHATE 2-C-METHYLTRANSFERASE"/>
    <property type="match status" value="1"/>
</dbReference>
<dbReference type="GO" id="GO:0008757">
    <property type="term" value="F:S-adenosylmethionine-dependent methyltransferase activity"/>
    <property type="evidence" value="ECO:0007669"/>
    <property type="project" value="InterPro"/>
</dbReference>
<accession>A0A5C8PP14</accession>
<dbReference type="Proteomes" id="UP000321638">
    <property type="component" value="Unassembled WGS sequence"/>
</dbReference>
<dbReference type="RefSeq" id="WP_147847239.1">
    <property type="nucleotide sequence ID" value="NZ_VDUZ01000011.1"/>
</dbReference>
<dbReference type="InterPro" id="IPR050447">
    <property type="entry name" value="Erg6_SMT_methyltransf"/>
</dbReference>
<keyword evidence="3" id="KW-0489">Methyltransferase</keyword>
<protein>
    <submittedName>
        <fullName evidence="3">Methyltransferase domain-containing protein</fullName>
    </submittedName>
</protein>
<name>A0A5C8PP14_9HYPH</name>